<organism evidence="1 2">
    <name type="scientific">Paragonimus skrjabini miyazakii</name>
    <dbReference type="NCBI Taxonomy" id="59628"/>
    <lineage>
        <taxon>Eukaryota</taxon>
        <taxon>Metazoa</taxon>
        <taxon>Spiralia</taxon>
        <taxon>Lophotrochozoa</taxon>
        <taxon>Platyhelminthes</taxon>
        <taxon>Trematoda</taxon>
        <taxon>Digenea</taxon>
        <taxon>Plagiorchiida</taxon>
        <taxon>Troglotremata</taxon>
        <taxon>Troglotrematidae</taxon>
        <taxon>Paragonimus</taxon>
    </lineage>
</organism>
<comment type="caution">
    <text evidence="1">The sequence shown here is derived from an EMBL/GenBank/DDBJ whole genome shotgun (WGS) entry which is preliminary data.</text>
</comment>
<protein>
    <submittedName>
        <fullName evidence="1">Uncharacterized protein</fullName>
    </submittedName>
</protein>
<name>A0A8S9YHA3_9TREM</name>
<proteinExistence type="predicted"/>
<evidence type="ECO:0000313" key="1">
    <source>
        <dbReference type="EMBL" id="KAF7234458.1"/>
    </source>
</evidence>
<evidence type="ECO:0000313" key="2">
    <source>
        <dbReference type="Proteomes" id="UP000822476"/>
    </source>
</evidence>
<dbReference type="AlphaFoldDB" id="A0A8S9YHA3"/>
<dbReference type="EMBL" id="JTDE01009528">
    <property type="protein sequence ID" value="KAF7234458.1"/>
    <property type="molecule type" value="Genomic_DNA"/>
</dbReference>
<sequence>MLSGKDDACENMTNKQFGLVRISGENNSFSTPTEIEVDPSASPGTQKRLIWARNQHRALVAELTALFRQSHSVDETQNICSSNSAVSIKKCVGLKFRFDNSEKSASSLPKMYGKSVR</sequence>
<reference evidence="1" key="1">
    <citation type="submission" date="2019-07" db="EMBL/GenBank/DDBJ databases">
        <title>Annotation for the trematode Paragonimus miyazaki's.</title>
        <authorList>
            <person name="Choi Y.-J."/>
        </authorList>
    </citation>
    <scope>NUCLEOTIDE SEQUENCE</scope>
    <source>
        <strain evidence="1">Japan</strain>
    </source>
</reference>
<gene>
    <name evidence="1" type="ORF">EG68_11975</name>
</gene>
<accession>A0A8S9YHA3</accession>
<dbReference type="Proteomes" id="UP000822476">
    <property type="component" value="Unassembled WGS sequence"/>
</dbReference>
<keyword evidence="2" id="KW-1185">Reference proteome</keyword>